<proteinExistence type="predicted"/>
<reference evidence="1 2" key="1">
    <citation type="submission" date="2019-12" db="EMBL/GenBank/DDBJ databases">
        <title>Mucilaginibacter sp. HME9299 genome sequencing and assembly.</title>
        <authorList>
            <person name="Kang H."/>
            <person name="Kim H."/>
            <person name="Joh K."/>
        </authorList>
    </citation>
    <scope>NUCLEOTIDE SEQUENCE [LARGE SCALE GENOMIC DNA]</scope>
    <source>
        <strain evidence="1 2">HME9299</strain>
    </source>
</reference>
<dbReference type="Gene3D" id="1.10.150.240">
    <property type="entry name" value="Putative phosphatase, domain 2"/>
    <property type="match status" value="1"/>
</dbReference>
<comment type="caution">
    <text evidence="1">The sequence shown here is derived from an EMBL/GenBank/DDBJ whole genome shotgun (WGS) entry which is preliminary data.</text>
</comment>
<dbReference type="InterPro" id="IPR036412">
    <property type="entry name" value="HAD-like_sf"/>
</dbReference>
<dbReference type="NCBIfam" id="TIGR01509">
    <property type="entry name" value="HAD-SF-IA-v3"/>
    <property type="match status" value="1"/>
</dbReference>
<gene>
    <name evidence="1" type="ORF">GO816_13070</name>
</gene>
<dbReference type="CDD" id="cd07505">
    <property type="entry name" value="HAD_BPGM-like"/>
    <property type="match status" value="1"/>
</dbReference>
<accession>A0A6I4IA83</accession>
<dbReference type="GO" id="GO:0050308">
    <property type="term" value="F:sugar-phosphatase activity"/>
    <property type="evidence" value="ECO:0007669"/>
    <property type="project" value="TreeGrafter"/>
</dbReference>
<dbReference type="SFLD" id="SFLDS00003">
    <property type="entry name" value="Haloacid_Dehalogenase"/>
    <property type="match status" value="1"/>
</dbReference>
<dbReference type="PANTHER" id="PTHR43481:SF4">
    <property type="entry name" value="GLYCEROL-1-PHOSPHATE PHOSPHOHYDROLASE 1-RELATED"/>
    <property type="match status" value="1"/>
</dbReference>
<dbReference type="PANTHER" id="PTHR43481">
    <property type="entry name" value="FRUCTOSE-1-PHOSPHATE PHOSPHATASE"/>
    <property type="match status" value="1"/>
</dbReference>
<dbReference type="AlphaFoldDB" id="A0A6I4IA83"/>
<dbReference type="InterPro" id="IPR023198">
    <property type="entry name" value="PGP-like_dom2"/>
</dbReference>
<keyword evidence="2" id="KW-1185">Reference proteome</keyword>
<dbReference type="Proteomes" id="UP000434850">
    <property type="component" value="Unassembled WGS sequence"/>
</dbReference>
<protein>
    <submittedName>
        <fullName evidence="1">HAD-IA family hydrolase</fullName>
    </submittedName>
</protein>
<dbReference type="InterPro" id="IPR006439">
    <property type="entry name" value="HAD-SF_hydro_IA"/>
</dbReference>
<dbReference type="Pfam" id="PF00702">
    <property type="entry name" value="Hydrolase"/>
    <property type="match status" value="1"/>
</dbReference>
<name>A0A6I4IA83_9SPHI</name>
<keyword evidence="1" id="KW-0378">Hydrolase</keyword>
<evidence type="ECO:0000313" key="1">
    <source>
        <dbReference type="EMBL" id="MVN92061.1"/>
    </source>
</evidence>
<dbReference type="Gene3D" id="3.40.50.1000">
    <property type="entry name" value="HAD superfamily/HAD-like"/>
    <property type="match status" value="1"/>
</dbReference>
<dbReference type="EMBL" id="WQLA01000005">
    <property type="protein sequence ID" value="MVN92061.1"/>
    <property type="molecule type" value="Genomic_DNA"/>
</dbReference>
<dbReference type="SUPFAM" id="SSF56784">
    <property type="entry name" value="HAD-like"/>
    <property type="match status" value="1"/>
</dbReference>
<sequence>MNTSSQARYDALVKLSQNDFDAFLYDCDGTLADNMPAHTETYIKVAAEQGVVIDGTIIDEFAGLPIINVVEKINERYQSTFIPEEFKAAKYKLFLEEYIEQTQPIDYVANHLKNHAGQVRIAVVSGSSRIAVEKTLQILGIDHLVEVLVCAGETPNGKPFPDPFLKAAELLGVAPERCLVFEDGNAGTQAADAAGMPWVRIDKL</sequence>
<dbReference type="InterPro" id="IPR051806">
    <property type="entry name" value="HAD-like_SPP"/>
</dbReference>
<dbReference type="SFLD" id="SFLDG01129">
    <property type="entry name" value="C1.5:_HAD__Beta-PGM__Phosphata"/>
    <property type="match status" value="1"/>
</dbReference>
<dbReference type="InterPro" id="IPR023214">
    <property type="entry name" value="HAD_sf"/>
</dbReference>
<evidence type="ECO:0000313" key="2">
    <source>
        <dbReference type="Proteomes" id="UP000434850"/>
    </source>
</evidence>
<dbReference type="OrthoDB" id="9797743at2"/>
<organism evidence="1 2">
    <name type="scientific">Mucilaginibacter aquatilis</name>
    <dbReference type="NCBI Taxonomy" id="1517760"/>
    <lineage>
        <taxon>Bacteria</taxon>
        <taxon>Pseudomonadati</taxon>
        <taxon>Bacteroidota</taxon>
        <taxon>Sphingobacteriia</taxon>
        <taxon>Sphingobacteriales</taxon>
        <taxon>Sphingobacteriaceae</taxon>
        <taxon>Mucilaginibacter</taxon>
    </lineage>
</organism>
<dbReference type="RefSeq" id="WP_157542389.1">
    <property type="nucleotide sequence ID" value="NZ_WQLA01000005.1"/>
</dbReference>